<proteinExistence type="predicted"/>
<accession>A0A182T630</accession>
<feature type="region of interest" description="Disordered" evidence="1">
    <location>
        <begin position="57"/>
        <end position="77"/>
    </location>
</feature>
<reference evidence="2" key="2">
    <citation type="submission" date="2020-05" db="UniProtKB">
        <authorList>
            <consortium name="EnsemblMetazoa"/>
        </authorList>
    </citation>
    <scope>IDENTIFICATION</scope>
    <source>
        <strain evidence="2">maculatus3</strain>
    </source>
</reference>
<reference evidence="3" key="1">
    <citation type="submission" date="2013-09" db="EMBL/GenBank/DDBJ databases">
        <title>The Genome Sequence of Anopheles maculatus species B.</title>
        <authorList>
            <consortium name="The Broad Institute Genomics Platform"/>
            <person name="Neafsey D.E."/>
            <person name="Besansky N."/>
            <person name="Howell P."/>
            <person name="Walton C."/>
            <person name="Young S.K."/>
            <person name="Zeng Q."/>
            <person name="Gargeya S."/>
            <person name="Fitzgerald M."/>
            <person name="Haas B."/>
            <person name="Abouelleil A."/>
            <person name="Allen A.W."/>
            <person name="Alvarado L."/>
            <person name="Arachchi H.M."/>
            <person name="Berlin A.M."/>
            <person name="Chapman S.B."/>
            <person name="Gainer-Dewar J."/>
            <person name="Goldberg J."/>
            <person name="Griggs A."/>
            <person name="Gujja S."/>
            <person name="Hansen M."/>
            <person name="Howarth C."/>
            <person name="Imamovic A."/>
            <person name="Ireland A."/>
            <person name="Larimer J."/>
            <person name="McCowan C."/>
            <person name="Murphy C."/>
            <person name="Pearson M."/>
            <person name="Poon T.W."/>
            <person name="Priest M."/>
            <person name="Roberts A."/>
            <person name="Saif S."/>
            <person name="Shea T."/>
            <person name="Sisk P."/>
            <person name="Sykes S."/>
            <person name="Wortman J."/>
            <person name="Nusbaum C."/>
            <person name="Birren B."/>
        </authorList>
    </citation>
    <scope>NUCLEOTIDE SEQUENCE [LARGE SCALE GENOMIC DNA]</scope>
    <source>
        <strain evidence="3">maculatus3</strain>
    </source>
</reference>
<protein>
    <submittedName>
        <fullName evidence="2">Uncharacterized protein</fullName>
    </submittedName>
</protein>
<dbReference type="VEuPathDB" id="VectorBase:AMAM020377"/>
<evidence type="ECO:0000256" key="1">
    <source>
        <dbReference type="SAM" id="MobiDB-lite"/>
    </source>
</evidence>
<dbReference type="AlphaFoldDB" id="A0A182T630"/>
<organism evidence="2 3">
    <name type="scientific">Anopheles maculatus</name>
    <dbReference type="NCBI Taxonomy" id="74869"/>
    <lineage>
        <taxon>Eukaryota</taxon>
        <taxon>Metazoa</taxon>
        <taxon>Ecdysozoa</taxon>
        <taxon>Arthropoda</taxon>
        <taxon>Hexapoda</taxon>
        <taxon>Insecta</taxon>
        <taxon>Pterygota</taxon>
        <taxon>Neoptera</taxon>
        <taxon>Endopterygota</taxon>
        <taxon>Diptera</taxon>
        <taxon>Nematocera</taxon>
        <taxon>Culicoidea</taxon>
        <taxon>Culicidae</taxon>
        <taxon>Anophelinae</taxon>
        <taxon>Anopheles</taxon>
        <taxon>Anopheles maculatus group</taxon>
    </lineage>
</organism>
<name>A0A182T630_9DIPT</name>
<evidence type="ECO:0000313" key="2">
    <source>
        <dbReference type="EnsemblMetazoa" id="AMAM020377-PA"/>
    </source>
</evidence>
<feature type="region of interest" description="Disordered" evidence="1">
    <location>
        <begin position="145"/>
        <end position="169"/>
    </location>
</feature>
<dbReference type="EnsemblMetazoa" id="AMAM020377-RA">
    <property type="protein sequence ID" value="AMAM020377-PA"/>
    <property type="gene ID" value="AMAM020377"/>
</dbReference>
<dbReference type="Proteomes" id="UP000075901">
    <property type="component" value="Unassembled WGS sequence"/>
</dbReference>
<evidence type="ECO:0000313" key="3">
    <source>
        <dbReference type="Proteomes" id="UP000075901"/>
    </source>
</evidence>
<sequence>MPLRTTYEYSNPKVSASLQAVLAEAMQTEDDIDITDQSNYASMMKMRLDQITKRNVQEHAASASTSNAMSGGATNGSSVGGPAGVTVASSGSGATGSGLIGGISGISGSGTSRARSSVYSRGKSAAPAFGAHSAAPVKKVSSSALISHGGTGGPGTGNMFPKARGLIPK</sequence>
<keyword evidence="3" id="KW-1185">Reference proteome</keyword>